<protein>
    <submittedName>
        <fullName evidence="2">Uncharacterized protein</fullName>
    </submittedName>
</protein>
<dbReference type="EMBL" id="LS423452">
    <property type="protein sequence ID" value="SPS05121.1"/>
    <property type="molecule type" value="Genomic_DNA"/>
</dbReference>
<organism evidence="2">
    <name type="scientific">Candidatus Nitrotoga fabula</name>
    <dbReference type="NCBI Taxonomy" id="2182327"/>
    <lineage>
        <taxon>Bacteria</taxon>
        <taxon>Pseudomonadati</taxon>
        <taxon>Pseudomonadota</taxon>
        <taxon>Betaproteobacteria</taxon>
        <taxon>Nitrosomonadales</taxon>
        <taxon>Gallionellaceae</taxon>
        <taxon>Candidatus Nitrotoga</taxon>
    </lineage>
</organism>
<dbReference type="AlphaFoldDB" id="A0A2X0SCL1"/>
<feature type="transmembrane region" description="Helical" evidence="1">
    <location>
        <begin position="15"/>
        <end position="35"/>
    </location>
</feature>
<name>A0A2X0SCL1_9PROT</name>
<evidence type="ECO:0000256" key="1">
    <source>
        <dbReference type="SAM" id="Phobius"/>
    </source>
</evidence>
<sequence length="40" mass="4409">MRADMHKGFTENNKWVIGTGLAGIVLFTTIMTFVLNNAVP</sequence>
<gene>
    <name evidence="2" type="ORF">NITFAB_0710</name>
</gene>
<proteinExistence type="predicted"/>
<evidence type="ECO:0000313" key="2">
    <source>
        <dbReference type="EMBL" id="SPS05121.1"/>
    </source>
</evidence>
<keyword evidence="1" id="KW-1133">Transmembrane helix</keyword>
<keyword evidence="1" id="KW-0812">Transmembrane</keyword>
<keyword evidence="1" id="KW-0472">Membrane</keyword>
<accession>A0A2X0SCL1</accession>
<reference evidence="2" key="1">
    <citation type="submission" date="2018-05" db="EMBL/GenBank/DDBJ databases">
        <authorList>
            <person name="Lanie J.A."/>
            <person name="Ng W.-L."/>
            <person name="Kazmierczak K.M."/>
            <person name="Andrzejewski T.M."/>
            <person name="Davidsen T.M."/>
            <person name="Wayne K.J."/>
            <person name="Tettelin H."/>
            <person name="Glass J.I."/>
            <person name="Rusch D."/>
            <person name="Podicherti R."/>
            <person name="Tsui H.-C.T."/>
            <person name="Winkler M.E."/>
        </authorList>
    </citation>
    <scope>NUCLEOTIDE SEQUENCE</scope>
    <source>
        <strain evidence="2">KNB</strain>
    </source>
</reference>